<evidence type="ECO:0000313" key="3">
    <source>
        <dbReference type="Proteomes" id="UP000182264"/>
    </source>
</evidence>
<dbReference type="PANTHER" id="PTHR47786:SF2">
    <property type="entry name" value="GLYCOSYL HYDROLASE FAMILY 13 CATALYTIC DOMAIN-CONTAINING PROTEIN"/>
    <property type="match status" value="1"/>
</dbReference>
<gene>
    <name evidence="2" type="ORF">A7E75_07500</name>
</gene>
<protein>
    <recommendedName>
        <fullName evidence="1">Glycosyl hydrolase family 13 catalytic domain-containing protein</fullName>
    </recommendedName>
</protein>
<dbReference type="PANTHER" id="PTHR47786">
    <property type="entry name" value="ALPHA-1,4-GLUCAN:MALTOSE-1-PHOSPHATE MALTOSYLTRANSFERASE"/>
    <property type="match status" value="1"/>
</dbReference>
<proteinExistence type="predicted"/>
<organism evidence="2 3">
    <name type="scientific">Syntrophotalea acetylenica</name>
    <name type="common">Pelobacter acetylenicus</name>
    <dbReference type="NCBI Taxonomy" id="29542"/>
    <lineage>
        <taxon>Bacteria</taxon>
        <taxon>Pseudomonadati</taxon>
        <taxon>Thermodesulfobacteriota</taxon>
        <taxon>Desulfuromonadia</taxon>
        <taxon>Desulfuromonadales</taxon>
        <taxon>Syntrophotaleaceae</taxon>
        <taxon>Syntrophotalea</taxon>
    </lineage>
</organism>
<dbReference type="InterPro" id="IPR006047">
    <property type="entry name" value="GH13_cat_dom"/>
</dbReference>
<dbReference type="AlphaFoldDB" id="A0A1L3GK02"/>
<feature type="domain" description="Glycosyl hydrolase family 13 catalytic" evidence="1">
    <location>
        <begin position="279"/>
        <end position="678"/>
    </location>
</feature>
<dbReference type="STRING" id="29542.A6070_01460"/>
<dbReference type="EMBL" id="CP015518">
    <property type="protein sequence ID" value="APG26254.1"/>
    <property type="molecule type" value="Genomic_DNA"/>
</dbReference>
<dbReference type="Proteomes" id="UP000182264">
    <property type="component" value="Chromosome"/>
</dbReference>
<name>A0A1L3GK02_SYNAC</name>
<reference evidence="2 3" key="1">
    <citation type="journal article" date="2017" name="Genome Announc.">
        <title>Complete Genome Sequences of Two Acetylene-Fermenting Pelobacter acetylenicus Strains.</title>
        <authorList>
            <person name="Sutton J.M."/>
            <person name="Baesman S.M."/>
            <person name="Fierst J.L."/>
            <person name="Poret-Peterson A.T."/>
            <person name="Oremland R.S."/>
            <person name="Dunlap D.S."/>
            <person name="Akob D.M."/>
        </authorList>
    </citation>
    <scope>NUCLEOTIDE SEQUENCE [LARGE SCALE GENOMIC DNA]</scope>
    <source>
        <strain evidence="2 3">DSM 3247</strain>
    </source>
</reference>
<sequence>MSFQISAGARRQLAELPAPAGVSRIYRLRQVTDHLGERYANPACSAGRLELLAMLSNALRWTAYRYLQTRNCMVGRDDVVIAGRAVALAGLQRSLASFVALYPPDVVWKGMTPHRFLMGPDGDPGRGAALLELLVLSVQSANPAAAAFRPLFDDDELNRMIPYRATLQALDKLLCRPDGGGLFSDVPLLQLLQAPVQASPDSLEGQLAFVREHWKGILPEHVLLAIDAGFALRTEETRMRGFGPGPQAVPDYGRLPVVEEERFSPDRDWMSDLVLLAKSVHVWFYQLSRHYGRAVNRLRDIPDAELDQLAARGFSGLWLIGIWERSPASRQIKRLRGNPEAEASAYALYDYRVADELGGQADLDDLDRRCRQRGIRLACDVVPNHTGIDSRWMREHPDWFVQTSHPPYPGYRFTGPDLSTNNGMSLYLEDGYWDHSDAAVVFKRVDHYSGEERYIYHGNDGTHLPWNDTAQLNFLLPQVREAMIRTILEVARTFRVIRFDAAMTLAKKHYQRLWFPLPGGGAGVPSRSEFSLASAQFEELFPMEFWREVVDRVAAEAPDTLLLAEAFWLMESYFVRTLGMHRVYNSAFMHMMKQEDNARYRQLLKNTLAFNPQILKRFVNFMSNPDEATAVEQFGKGDKYFGVAVLLATLPGLPMFGHGQVEGFREKYGMEYRRAYLHEEVDEGFVAHHEKVIFPLLHRRSLFSGAEHFALYDCVSDGAVLEDVLAYSNRRGEQRALVVFHNRSLQVGGWIRNACPRAGESGTGFGPTLADALALRSEPEILYRFRDHCTGLQYLRFSQELAQQGLFVSPGPYQCHVFLDFVEVSDADGHWRHLWQALEGRPVADLDREYRRIVHGELLRSLRQVLESCDAVLFDNGADQGPVLEGYAAFLGALQRDLRLEVNRSPLLERLHGQLRRVVELDAIAARQAVRDVLGPWLIVHPLTLLSESLAEPAAFIRWLEHQLLTDVVTARWPEDAAAENLQLLQLLLRWRGCGCLQEEHWLGPLLDDVAVREFLLVHRYQDCDWFNRERFERLLAGLILTAALEDTSDDEESAAGSPQQLALMLHRAELAGYRLDKFRALV</sequence>
<accession>A0A1L3GK02</accession>
<dbReference type="Pfam" id="PF00128">
    <property type="entry name" value="Alpha-amylase"/>
    <property type="match status" value="1"/>
</dbReference>
<evidence type="ECO:0000313" key="2">
    <source>
        <dbReference type="EMBL" id="APG26254.1"/>
    </source>
</evidence>
<dbReference type="SUPFAM" id="SSF51445">
    <property type="entry name" value="(Trans)glycosidases"/>
    <property type="match status" value="1"/>
</dbReference>
<dbReference type="GO" id="GO:0005975">
    <property type="term" value="P:carbohydrate metabolic process"/>
    <property type="evidence" value="ECO:0007669"/>
    <property type="project" value="InterPro"/>
</dbReference>
<dbReference type="InterPro" id="IPR017853">
    <property type="entry name" value="GH"/>
</dbReference>
<keyword evidence="3" id="KW-1185">Reference proteome</keyword>
<dbReference type="SMART" id="SM00642">
    <property type="entry name" value="Aamy"/>
    <property type="match status" value="1"/>
</dbReference>
<evidence type="ECO:0000259" key="1">
    <source>
        <dbReference type="SMART" id="SM00642"/>
    </source>
</evidence>
<dbReference type="Gene3D" id="3.20.20.80">
    <property type="entry name" value="Glycosidases"/>
    <property type="match status" value="1"/>
</dbReference>